<feature type="domain" description="Amidase" evidence="3">
    <location>
        <begin position="73"/>
        <end position="508"/>
    </location>
</feature>
<evidence type="ECO:0000259" key="3">
    <source>
        <dbReference type="Pfam" id="PF01425"/>
    </source>
</evidence>
<dbReference type="Gene3D" id="3.90.1300.10">
    <property type="entry name" value="Amidase signature (AS) domain"/>
    <property type="match status" value="1"/>
</dbReference>
<dbReference type="RefSeq" id="WP_135339901.1">
    <property type="nucleotide sequence ID" value="NZ_JBHLTX010000017.1"/>
</dbReference>
<feature type="region of interest" description="Disordered" evidence="1">
    <location>
        <begin position="17"/>
        <end position="43"/>
    </location>
</feature>
<evidence type="ECO:0000313" key="4">
    <source>
        <dbReference type="EMBL" id="TGB07540.1"/>
    </source>
</evidence>
<keyword evidence="4" id="KW-0378">Hydrolase</keyword>
<dbReference type="OrthoDB" id="9811471at2"/>
<dbReference type="Proteomes" id="UP000297948">
    <property type="component" value="Unassembled WGS sequence"/>
</dbReference>
<protein>
    <submittedName>
        <fullName evidence="4">Amidase</fullName>
        <ecNumber evidence="4">3.5.1.4</ecNumber>
    </submittedName>
</protein>
<evidence type="ECO:0000256" key="1">
    <source>
        <dbReference type="SAM" id="MobiDB-lite"/>
    </source>
</evidence>
<dbReference type="GO" id="GO:0004040">
    <property type="term" value="F:amidase activity"/>
    <property type="evidence" value="ECO:0007669"/>
    <property type="project" value="UniProtKB-EC"/>
</dbReference>
<proteinExistence type="predicted"/>
<dbReference type="NCBIfam" id="NF006006">
    <property type="entry name" value="PRK08137.1"/>
    <property type="match status" value="1"/>
</dbReference>
<dbReference type="PANTHER" id="PTHR42678:SF34">
    <property type="entry name" value="OS04G0183300 PROTEIN"/>
    <property type="match status" value="1"/>
</dbReference>
<dbReference type="SUPFAM" id="SSF75304">
    <property type="entry name" value="Amidase signature (AS) enzymes"/>
    <property type="match status" value="1"/>
</dbReference>
<evidence type="ECO:0000313" key="5">
    <source>
        <dbReference type="Proteomes" id="UP000297948"/>
    </source>
</evidence>
<sequence length="549" mass="56731">MKKSSFAALTAALAVAPPPAAGVPGRRAVAADPGAGGSASPTESTLLRGVDLETVTIPELQARMDRGALTSSELTLAYLRRIEAVNPRINAVLCTDPTALRQAAASDARRRRGKALGPLDGIPVLLKDNVDTRDMPTTAGSLALAGSPPDRDAELVARLRAAGAVILGKANLSEWANFRAAKATSGWSAVGGQTRNPYVLDRNPGGSSSGSAAALAASLAQVAIGTETDGSIVCPAGTNGVVGLKPSLGLVSQAGIVPISAEQDTAGPMARNVIDAAITLAVLSGHDTAGTEAAFGLVEAAARPDGLRGKRIGLWRLPTLGAEVDALMTRTAARLRAAGAQLVEVVPPYQDRLDELEFPALLSEFHRDIDAYLATRGGPRDLDELIEFHRAHPAEQACFAGQELFEQALAAPSTADPRYRAMRAELKDLSRRSIDETMAAHGLDAIASPTNPPAWITDYARGDNDVITSSTPAAIAGYPSLSVPAGFVGELPIGLLLMAGDRQDAELLALGAAVEQRLDAWRAPRYLPTTAPATAPSPPDGTPTGAGVR</sequence>
<keyword evidence="2" id="KW-0732">Signal</keyword>
<keyword evidence="5" id="KW-1185">Reference proteome</keyword>
<comment type="caution">
    <text evidence="4">The sequence shown here is derived from an EMBL/GenBank/DDBJ whole genome shotgun (WGS) entry which is preliminary data.</text>
</comment>
<gene>
    <name evidence="4" type="ORF">E4099_16900</name>
</gene>
<feature type="chain" id="PRO_5021479410" evidence="2">
    <location>
        <begin position="23"/>
        <end position="549"/>
    </location>
</feature>
<accession>A0A4Z0H7B4</accession>
<feature type="region of interest" description="Disordered" evidence="1">
    <location>
        <begin position="528"/>
        <end position="549"/>
    </location>
</feature>
<dbReference type="AlphaFoldDB" id="A0A4Z0H7B4"/>
<organism evidence="4 5">
    <name type="scientific">Streptomyces palmae</name>
    <dbReference type="NCBI Taxonomy" id="1701085"/>
    <lineage>
        <taxon>Bacteria</taxon>
        <taxon>Bacillati</taxon>
        <taxon>Actinomycetota</taxon>
        <taxon>Actinomycetes</taxon>
        <taxon>Kitasatosporales</taxon>
        <taxon>Streptomycetaceae</taxon>
        <taxon>Streptomyces</taxon>
    </lineage>
</organism>
<dbReference type="Pfam" id="PF01425">
    <property type="entry name" value="Amidase"/>
    <property type="match status" value="1"/>
</dbReference>
<evidence type="ECO:0000256" key="2">
    <source>
        <dbReference type="SAM" id="SignalP"/>
    </source>
</evidence>
<dbReference type="PANTHER" id="PTHR42678">
    <property type="entry name" value="AMIDASE"/>
    <property type="match status" value="1"/>
</dbReference>
<dbReference type="InterPro" id="IPR023631">
    <property type="entry name" value="Amidase_dom"/>
</dbReference>
<dbReference type="EMBL" id="SRID01000148">
    <property type="protein sequence ID" value="TGB07540.1"/>
    <property type="molecule type" value="Genomic_DNA"/>
</dbReference>
<feature type="signal peptide" evidence="2">
    <location>
        <begin position="1"/>
        <end position="22"/>
    </location>
</feature>
<dbReference type="EC" id="3.5.1.4" evidence="4"/>
<feature type="compositionally biased region" description="Low complexity" evidence="1">
    <location>
        <begin position="22"/>
        <end position="41"/>
    </location>
</feature>
<name>A0A4Z0H7B4_9ACTN</name>
<reference evidence="4 5" key="1">
    <citation type="submission" date="2019-03" db="EMBL/GenBank/DDBJ databases">
        <authorList>
            <person name="Gonzalez-Pimentel J.L."/>
        </authorList>
    </citation>
    <scope>NUCLEOTIDE SEQUENCE [LARGE SCALE GENOMIC DNA]</scope>
    <source>
        <strain evidence="4 5">JCM 31289</strain>
    </source>
</reference>
<dbReference type="InterPro" id="IPR036928">
    <property type="entry name" value="AS_sf"/>
</dbReference>